<protein>
    <submittedName>
        <fullName evidence="1">Uncharacterized protein</fullName>
    </submittedName>
</protein>
<evidence type="ECO:0000313" key="2">
    <source>
        <dbReference type="Proteomes" id="UP000636811"/>
    </source>
</evidence>
<comment type="caution">
    <text evidence="1">The sequence shown here is derived from an EMBL/GenBank/DDBJ whole genome shotgun (WGS) entry which is preliminary data.</text>
</comment>
<sequence length="67" mass="7981">MFAKIKNVLQFDGYKYIAITGFYRKENSQLIYGDREYVLNLADGSKVNQILKEEDWKILEKDVLQIY</sequence>
<reference evidence="1 2" key="1">
    <citation type="submission" date="2020-11" db="EMBL/GenBank/DDBJ databases">
        <title>Taxonomic investigation of Rahnella strains.</title>
        <authorList>
            <person name="Lee S.D."/>
        </authorList>
    </citation>
    <scope>NUCLEOTIDE SEQUENCE [LARGE SCALE GENOMIC DNA]</scope>
    <source>
        <strain evidence="1 2">SAP-17</strain>
    </source>
</reference>
<keyword evidence="2" id="KW-1185">Reference proteome</keyword>
<dbReference type="Proteomes" id="UP000636811">
    <property type="component" value="Unassembled WGS sequence"/>
</dbReference>
<proteinExistence type="predicted"/>
<organism evidence="1 2">
    <name type="scientific">Rahnella laticis</name>
    <dbReference type="NCBI Taxonomy" id="2787622"/>
    <lineage>
        <taxon>Bacteria</taxon>
        <taxon>Pseudomonadati</taxon>
        <taxon>Pseudomonadota</taxon>
        <taxon>Gammaproteobacteria</taxon>
        <taxon>Enterobacterales</taxon>
        <taxon>Yersiniaceae</taxon>
        <taxon>Rahnella</taxon>
    </lineage>
</organism>
<gene>
    <name evidence="1" type="ORF">IV433_22170</name>
</gene>
<dbReference type="RefSeq" id="WP_195815972.1">
    <property type="nucleotide sequence ID" value="NZ_JADOBI010000013.1"/>
</dbReference>
<accession>A0ABS0EAL6</accession>
<dbReference type="EMBL" id="JADOBI010000013">
    <property type="protein sequence ID" value="MBF7982120.1"/>
    <property type="molecule type" value="Genomic_DNA"/>
</dbReference>
<name>A0ABS0EAL6_9GAMM</name>
<evidence type="ECO:0000313" key="1">
    <source>
        <dbReference type="EMBL" id="MBF7982120.1"/>
    </source>
</evidence>